<dbReference type="Gene3D" id="1.10.10.10">
    <property type="entry name" value="Winged helix-like DNA-binding domain superfamily/Winged helix DNA-binding domain"/>
    <property type="match status" value="1"/>
</dbReference>
<name>A0A4U1CZW6_9BACI</name>
<dbReference type="GO" id="GO:0005829">
    <property type="term" value="C:cytosol"/>
    <property type="evidence" value="ECO:0007669"/>
    <property type="project" value="TreeGrafter"/>
</dbReference>
<dbReference type="PRINTS" id="PR00039">
    <property type="entry name" value="HTHLYSR"/>
</dbReference>
<dbReference type="InterPro" id="IPR036390">
    <property type="entry name" value="WH_DNA-bd_sf"/>
</dbReference>
<evidence type="ECO:0000313" key="7">
    <source>
        <dbReference type="Proteomes" id="UP000307756"/>
    </source>
</evidence>
<dbReference type="CDD" id="cd05466">
    <property type="entry name" value="PBP2_LTTR_substrate"/>
    <property type="match status" value="1"/>
</dbReference>
<dbReference type="PANTHER" id="PTHR30419:SF8">
    <property type="entry name" value="NITROGEN ASSIMILATION TRANSCRIPTIONAL ACTIVATOR-RELATED"/>
    <property type="match status" value="1"/>
</dbReference>
<reference evidence="6 7" key="1">
    <citation type="journal article" date="2011" name="J. Microbiol.">
        <title>Bacillus kyonggiensis sp. nov., isolated from soil of a lettuce field.</title>
        <authorList>
            <person name="Dong K."/>
            <person name="Lee S."/>
        </authorList>
    </citation>
    <scope>NUCLEOTIDE SEQUENCE [LARGE SCALE GENOMIC DNA]</scope>
    <source>
        <strain evidence="6 7">NB22</strain>
    </source>
</reference>
<gene>
    <name evidence="6" type="ORF">FA727_22895</name>
</gene>
<dbReference type="EMBL" id="SWBM01000012">
    <property type="protein sequence ID" value="TKC13841.1"/>
    <property type="molecule type" value="Genomic_DNA"/>
</dbReference>
<accession>A0A4U1CZW6</accession>
<evidence type="ECO:0000313" key="6">
    <source>
        <dbReference type="EMBL" id="TKC13841.1"/>
    </source>
</evidence>
<dbReference type="Pfam" id="PF00126">
    <property type="entry name" value="HTH_1"/>
    <property type="match status" value="1"/>
</dbReference>
<proteinExistence type="inferred from homology"/>
<dbReference type="GO" id="GO:0003700">
    <property type="term" value="F:DNA-binding transcription factor activity"/>
    <property type="evidence" value="ECO:0007669"/>
    <property type="project" value="InterPro"/>
</dbReference>
<dbReference type="InterPro" id="IPR036388">
    <property type="entry name" value="WH-like_DNA-bd_sf"/>
</dbReference>
<dbReference type="PROSITE" id="PS50931">
    <property type="entry name" value="HTH_LYSR"/>
    <property type="match status" value="1"/>
</dbReference>
<evidence type="ECO:0000256" key="3">
    <source>
        <dbReference type="ARBA" id="ARBA00023125"/>
    </source>
</evidence>
<keyword evidence="3" id="KW-0238">DNA-binding</keyword>
<dbReference type="FunFam" id="1.10.10.10:FF:000001">
    <property type="entry name" value="LysR family transcriptional regulator"/>
    <property type="match status" value="1"/>
</dbReference>
<keyword evidence="4" id="KW-0804">Transcription</keyword>
<evidence type="ECO:0000256" key="1">
    <source>
        <dbReference type="ARBA" id="ARBA00009437"/>
    </source>
</evidence>
<comment type="caution">
    <text evidence="6">The sequence shown here is derived from an EMBL/GenBank/DDBJ whole genome shotgun (WGS) entry which is preliminary data.</text>
</comment>
<keyword evidence="2" id="KW-0805">Transcription regulation</keyword>
<sequence>METGGLRKVELRQLEYFVEVSRLKSFTHAAESLHVSQPSISNSLNKLEEELGVKLLDRTTKSVSLTLKGEIFHSRITEILSEMNQAIVEINELDTGVVKIGLPPMIGAQMFPNVFMGFKEKFTNIEFEVTEKGSVAIKNLIENGELEMGFIILPESSEQLEMVPLVEDQLVICVPRNHILHSKKSLQCNDLIKEKFIMLTEEYVHHNALLKYCFPSSIKPNIIFTSDKVETVKAMVANGLGLSLLMDMYVKDHRDIVAIPLKKRLNINIGLAWKKGRVLSNDCQMVIAFIREYFCTEQQNRKV</sequence>
<dbReference type="SUPFAM" id="SSF46785">
    <property type="entry name" value="Winged helix' DNA-binding domain"/>
    <property type="match status" value="1"/>
</dbReference>
<dbReference type="PANTHER" id="PTHR30419">
    <property type="entry name" value="HTH-TYPE TRANSCRIPTIONAL REGULATOR YBHD"/>
    <property type="match status" value="1"/>
</dbReference>
<dbReference type="Gene3D" id="3.40.190.290">
    <property type="match status" value="1"/>
</dbReference>
<evidence type="ECO:0000256" key="4">
    <source>
        <dbReference type="ARBA" id="ARBA00023163"/>
    </source>
</evidence>
<keyword evidence="7" id="KW-1185">Reference proteome</keyword>
<dbReference type="AlphaFoldDB" id="A0A4U1CZW6"/>
<evidence type="ECO:0000256" key="2">
    <source>
        <dbReference type="ARBA" id="ARBA00023015"/>
    </source>
</evidence>
<dbReference type="Pfam" id="PF03466">
    <property type="entry name" value="LysR_substrate"/>
    <property type="match status" value="1"/>
</dbReference>
<dbReference type="SUPFAM" id="SSF53850">
    <property type="entry name" value="Periplasmic binding protein-like II"/>
    <property type="match status" value="1"/>
</dbReference>
<evidence type="ECO:0000259" key="5">
    <source>
        <dbReference type="PROSITE" id="PS50931"/>
    </source>
</evidence>
<feature type="domain" description="HTH lysR-type" evidence="5">
    <location>
        <begin position="9"/>
        <end position="66"/>
    </location>
</feature>
<dbReference type="InterPro" id="IPR000847">
    <property type="entry name" value="LysR_HTH_N"/>
</dbReference>
<comment type="similarity">
    <text evidence="1">Belongs to the LysR transcriptional regulatory family.</text>
</comment>
<dbReference type="InterPro" id="IPR005119">
    <property type="entry name" value="LysR_subst-bd"/>
</dbReference>
<protein>
    <submittedName>
        <fullName evidence="6">LysR family transcriptional regulator</fullName>
    </submittedName>
</protein>
<dbReference type="InterPro" id="IPR050950">
    <property type="entry name" value="HTH-type_LysR_regulators"/>
</dbReference>
<organism evidence="6 7">
    <name type="scientific">Robertmurraya kyonggiensis</name>
    <dbReference type="NCBI Taxonomy" id="1037680"/>
    <lineage>
        <taxon>Bacteria</taxon>
        <taxon>Bacillati</taxon>
        <taxon>Bacillota</taxon>
        <taxon>Bacilli</taxon>
        <taxon>Bacillales</taxon>
        <taxon>Bacillaceae</taxon>
        <taxon>Robertmurraya</taxon>
    </lineage>
</organism>
<dbReference type="GO" id="GO:0003677">
    <property type="term" value="F:DNA binding"/>
    <property type="evidence" value="ECO:0007669"/>
    <property type="project" value="UniProtKB-KW"/>
</dbReference>
<dbReference type="Proteomes" id="UP000307756">
    <property type="component" value="Unassembled WGS sequence"/>
</dbReference>